<reference evidence="1 2" key="1">
    <citation type="submission" date="2022-05" db="EMBL/GenBank/DDBJ databases">
        <title>Novel Pseudomonas spp. Isolated from a Rainbow Trout Aquaculture Facility.</title>
        <authorList>
            <person name="Testerman T."/>
            <person name="Graf J."/>
        </authorList>
    </citation>
    <scope>NUCLEOTIDE SEQUENCE [LARGE SCALE GENOMIC DNA]</scope>
    <source>
        <strain evidence="1 2">ID681</strain>
    </source>
</reference>
<gene>
    <name evidence="1" type="ORF">M5G11_22875</name>
</gene>
<dbReference type="RefSeq" id="WP_273910389.1">
    <property type="nucleotide sequence ID" value="NZ_JAMDGX010000025.1"/>
</dbReference>
<organism evidence="1 2">
    <name type="scientific">Pseudomonas fontis</name>
    <dbReference type="NCBI Taxonomy" id="2942633"/>
    <lineage>
        <taxon>Bacteria</taxon>
        <taxon>Pseudomonadati</taxon>
        <taxon>Pseudomonadota</taxon>
        <taxon>Gammaproteobacteria</taxon>
        <taxon>Pseudomonadales</taxon>
        <taxon>Pseudomonadaceae</taxon>
        <taxon>Pseudomonas</taxon>
    </lineage>
</organism>
<comment type="caution">
    <text evidence="1">The sequence shown here is derived from an EMBL/GenBank/DDBJ whole genome shotgun (WGS) entry which is preliminary data.</text>
</comment>
<name>A0ABT5NYU5_9PSED</name>
<proteinExistence type="predicted"/>
<sequence>MYPTWANRSTFDYTGSVLTGTDIRYGRNLQHSQHVSAAEYAALRQHFLDREVAIGTSRTAPANDSIGAWLQAEVSRTALASYVGPILLLEGFAQRTAPSQIRVIR</sequence>
<protein>
    <submittedName>
        <fullName evidence="1">Uncharacterized protein</fullName>
    </submittedName>
</protein>
<evidence type="ECO:0000313" key="2">
    <source>
        <dbReference type="Proteomes" id="UP001148203"/>
    </source>
</evidence>
<evidence type="ECO:0000313" key="1">
    <source>
        <dbReference type="EMBL" id="MDD0993373.1"/>
    </source>
</evidence>
<dbReference type="Proteomes" id="UP001148203">
    <property type="component" value="Unassembled WGS sequence"/>
</dbReference>
<keyword evidence="2" id="KW-1185">Reference proteome</keyword>
<accession>A0ABT5NYU5</accession>
<dbReference type="EMBL" id="JAMDGY010000086">
    <property type="protein sequence ID" value="MDD0993373.1"/>
    <property type="molecule type" value="Genomic_DNA"/>
</dbReference>